<dbReference type="InterPro" id="IPR011044">
    <property type="entry name" value="Quino_amine_DH_bsu"/>
</dbReference>
<dbReference type="Gene3D" id="2.130.10.10">
    <property type="entry name" value="YVTN repeat-like/Quinoprotein amine dehydrogenase"/>
    <property type="match status" value="1"/>
</dbReference>
<dbReference type="PROSITE" id="PS50082">
    <property type="entry name" value="WD_REPEATS_2"/>
    <property type="match status" value="1"/>
</dbReference>
<keyword evidence="1 3" id="KW-0853">WD repeat</keyword>
<proteinExistence type="predicted"/>
<evidence type="ECO:0000313" key="4">
    <source>
        <dbReference type="EMBL" id="KAF6117114.1"/>
    </source>
</evidence>
<dbReference type="AlphaFoldDB" id="A0A834AR89"/>
<dbReference type="Pfam" id="PF00400">
    <property type="entry name" value="WD40"/>
    <property type="match status" value="1"/>
</dbReference>
<gene>
    <name evidence="4" type="ORF">HJG60_000008</name>
</gene>
<evidence type="ECO:0000256" key="2">
    <source>
        <dbReference type="ARBA" id="ARBA00022737"/>
    </source>
</evidence>
<keyword evidence="2" id="KW-0677">Repeat</keyword>
<reference evidence="4 5" key="1">
    <citation type="journal article" date="2020" name="Nature">
        <title>Six reference-quality genomes reveal evolution of bat adaptations.</title>
        <authorList>
            <person name="Jebb D."/>
            <person name="Huang Z."/>
            <person name="Pippel M."/>
            <person name="Hughes G.M."/>
            <person name="Lavrichenko K."/>
            <person name="Devanna P."/>
            <person name="Winkler S."/>
            <person name="Jermiin L.S."/>
            <person name="Skirmuntt E.C."/>
            <person name="Katzourakis A."/>
            <person name="Burkitt-Gray L."/>
            <person name="Ray D.A."/>
            <person name="Sullivan K.A.M."/>
            <person name="Roscito J.G."/>
            <person name="Kirilenko B.M."/>
            <person name="Davalos L.M."/>
            <person name="Corthals A.P."/>
            <person name="Power M.L."/>
            <person name="Jones G."/>
            <person name="Ransome R.D."/>
            <person name="Dechmann D.K.N."/>
            <person name="Locatelli A.G."/>
            <person name="Puechmaille S.J."/>
            <person name="Fedrigo O."/>
            <person name="Jarvis E.D."/>
            <person name="Hiller M."/>
            <person name="Vernes S.C."/>
            <person name="Myers E.W."/>
            <person name="Teeling E.C."/>
        </authorList>
    </citation>
    <scope>NUCLEOTIDE SEQUENCE [LARGE SCALE GENOMIC DNA]</scope>
    <source>
        <strain evidence="4">Bat1K_MPI-CBG_1</strain>
    </source>
</reference>
<comment type="caution">
    <text evidence="4">The sequence shown here is derived from an EMBL/GenBank/DDBJ whole genome shotgun (WGS) entry which is preliminary data.</text>
</comment>
<name>A0A834AR89_9CHIR</name>
<dbReference type="GO" id="GO:0006913">
    <property type="term" value="P:nucleocytoplasmic transport"/>
    <property type="evidence" value="ECO:0007669"/>
    <property type="project" value="TreeGrafter"/>
</dbReference>
<evidence type="ECO:0000256" key="3">
    <source>
        <dbReference type="PROSITE-ProRule" id="PRU00221"/>
    </source>
</evidence>
<protein>
    <submittedName>
        <fullName evidence="4">Aladin WD repeat nucleoporin</fullName>
    </submittedName>
</protein>
<dbReference type="Proteomes" id="UP000664940">
    <property type="component" value="Unassembled WGS sequence"/>
</dbReference>
<dbReference type="InterPro" id="IPR045139">
    <property type="entry name" value="Aladin"/>
</dbReference>
<dbReference type="InterPro" id="IPR019775">
    <property type="entry name" value="WD40_repeat_CS"/>
</dbReference>
<dbReference type="PROSITE" id="PS00678">
    <property type="entry name" value="WD_REPEATS_1"/>
    <property type="match status" value="1"/>
</dbReference>
<evidence type="ECO:0000256" key="1">
    <source>
        <dbReference type="ARBA" id="ARBA00022574"/>
    </source>
</evidence>
<accession>A0A834AR89</accession>
<dbReference type="PANTHER" id="PTHR14494">
    <property type="entry name" value="ALADIN/ADRACALIN/AAAS"/>
    <property type="match status" value="1"/>
</dbReference>
<dbReference type="GO" id="GO:0005643">
    <property type="term" value="C:nuclear pore"/>
    <property type="evidence" value="ECO:0007669"/>
    <property type="project" value="TreeGrafter"/>
</dbReference>
<dbReference type="SUPFAM" id="SSF50969">
    <property type="entry name" value="YVTN repeat-like/Quinoprotein amine dehydrogenase"/>
    <property type="match status" value="1"/>
</dbReference>
<evidence type="ECO:0000313" key="5">
    <source>
        <dbReference type="Proteomes" id="UP000664940"/>
    </source>
</evidence>
<sequence>MGLSSCLLTPHRVFPGRPSSGCAQVLSHPGHTPVTSLAWAPSGGRLLSASPVDAAILVWDVSTETCVPLPWFRGGGVTNLLWSPDGSKVLASTPSAVFRVWEAQMWTCERWPTLSGRCQVTFSEAGKEMGPWSPKLVSPPPVLLFFLHSPIDHSSPAFCFLIPDWLLEPRWKPAAVHCIGGTTDLLLVIPRTLW</sequence>
<dbReference type="SMART" id="SM00320">
    <property type="entry name" value="WD40"/>
    <property type="match status" value="2"/>
</dbReference>
<dbReference type="EMBL" id="JABVXQ010000003">
    <property type="protein sequence ID" value="KAF6117114.1"/>
    <property type="molecule type" value="Genomic_DNA"/>
</dbReference>
<dbReference type="InterPro" id="IPR015943">
    <property type="entry name" value="WD40/YVTN_repeat-like_dom_sf"/>
</dbReference>
<dbReference type="PANTHER" id="PTHR14494:SF0">
    <property type="entry name" value="ALADIN"/>
    <property type="match status" value="1"/>
</dbReference>
<dbReference type="InterPro" id="IPR001680">
    <property type="entry name" value="WD40_rpt"/>
</dbReference>
<feature type="repeat" description="WD" evidence="3">
    <location>
        <begin position="34"/>
        <end position="69"/>
    </location>
</feature>
<organism evidence="4 5">
    <name type="scientific">Phyllostomus discolor</name>
    <name type="common">pale spear-nosed bat</name>
    <dbReference type="NCBI Taxonomy" id="89673"/>
    <lineage>
        <taxon>Eukaryota</taxon>
        <taxon>Metazoa</taxon>
        <taxon>Chordata</taxon>
        <taxon>Craniata</taxon>
        <taxon>Vertebrata</taxon>
        <taxon>Euteleostomi</taxon>
        <taxon>Mammalia</taxon>
        <taxon>Eutheria</taxon>
        <taxon>Laurasiatheria</taxon>
        <taxon>Chiroptera</taxon>
        <taxon>Yangochiroptera</taxon>
        <taxon>Phyllostomidae</taxon>
        <taxon>Phyllostominae</taxon>
        <taxon>Phyllostomus</taxon>
    </lineage>
</organism>